<keyword evidence="2" id="KW-1185">Reference proteome</keyword>
<evidence type="ECO:0000313" key="2">
    <source>
        <dbReference type="Proteomes" id="UP000001699"/>
    </source>
</evidence>
<protein>
    <submittedName>
        <fullName evidence="1">Uncharacterized protein</fullName>
    </submittedName>
</protein>
<dbReference type="EMBL" id="DS499597">
    <property type="protein sequence ID" value="EDP51122.1"/>
    <property type="molecule type" value="Genomic_DNA"/>
</dbReference>
<evidence type="ECO:0000313" key="1">
    <source>
        <dbReference type="EMBL" id="EDP51122.1"/>
    </source>
</evidence>
<dbReference type="VEuPathDB" id="FungiDB:AFUB_051240"/>
<name>B0Y2F2_ASPFC</name>
<reference evidence="1 2" key="1">
    <citation type="journal article" date="2008" name="PLoS Genet.">
        <title>Genomic islands in the pathogenic filamentous fungus Aspergillus fumigatus.</title>
        <authorList>
            <person name="Fedorova N.D."/>
            <person name="Khaldi N."/>
            <person name="Joardar V.S."/>
            <person name="Maiti R."/>
            <person name="Amedeo P."/>
            <person name="Anderson M.J."/>
            <person name="Crabtree J."/>
            <person name="Silva J.C."/>
            <person name="Badger J.H."/>
            <person name="Albarraq A."/>
            <person name="Angiuoli S."/>
            <person name="Bussey H."/>
            <person name="Bowyer P."/>
            <person name="Cotty P.J."/>
            <person name="Dyer P.S."/>
            <person name="Egan A."/>
            <person name="Galens K."/>
            <person name="Fraser-Liggett C.M."/>
            <person name="Haas B.J."/>
            <person name="Inman J.M."/>
            <person name="Kent R."/>
            <person name="Lemieux S."/>
            <person name="Malavazi I."/>
            <person name="Orvis J."/>
            <person name="Roemer T."/>
            <person name="Ronning C.M."/>
            <person name="Sundaram J.P."/>
            <person name="Sutton G."/>
            <person name="Turner G."/>
            <person name="Venter J.C."/>
            <person name="White O.R."/>
            <person name="Whitty B.R."/>
            <person name="Youngman P."/>
            <person name="Wolfe K.H."/>
            <person name="Goldman G.H."/>
            <person name="Wortman J.R."/>
            <person name="Jiang B."/>
            <person name="Denning D.W."/>
            <person name="Nierman W.C."/>
        </authorList>
    </citation>
    <scope>NUCLEOTIDE SEQUENCE [LARGE SCALE GENOMIC DNA]</scope>
    <source>
        <strain evidence="2">CBS 144.89 / FGSC A1163 / CEA10</strain>
    </source>
</reference>
<dbReference type="AlphaFoldDB" id="B0Y2F2"/>
<dbReference type="HOGENOM" id="CLU_2263149_0_0_1"/>
<dbReference type="Proteomes" id="UP000001699">
    <property type="component" value="Unassembled WGS sequence"/>
</dbReference>
<accession>B0Y2F2</accession>
<sequence>MDLSIVNIIEHDTKDGSLSRICLGGPSVARSGSEPTNLFEQYASRPPHFSCVNHGCFLHVSYLSLYQVHKLEPKLEICLVGQILSLFRGTEYISPRLNHPKSG</sequence>
<gene>
    <name evidence="1" type="ORF">AFUB_051240</name>
</gene>
<organism evidence="1 2">
    <name type="scientific">Aspergillus fumigatus (strain CBS 144.89 / FGSC A1163 / CEA10)</name>
    <name type="common">Neosartorya fumigata</name>
    <dbReference type="NCBI Taxonomy" id="451804"/>
    <lineage>
        <taxon>Eukaryota</taxon>
        <taxon>Fungi</taxon>
        <taxon>Dikarya</taxon>
        <taxon>Ascomycota</taxon>
        <taxon>Pezizomycotina</taxon>
        <taxon>Eurotiomycetes</taxon>
        <taxon>Eurotiomycetidae</taxon>
        <taxon>Eurotiales</taxon>
        <taxon>Aspergillaceae</taxon>
        <taxon>Aspergillus</taxon>
        <taxon>Aspergillus subgen. Fumigati</taxon>
    </lineage>
</organism>
<proteinExistence type="predicted"/>